<organism evidence="2 3">
    <name type="scientific">Thiomonas delicata</name>
    <name type="common">Thiomonas cuprina</name>
    <dbReference type="NCBI Taxonomy" id="364030"/>
    <lineage>
        <taxon>Bacteria</taxon>
        <taxon>Pseudomonadati</taxon>
        <taxon>Pseudomonadota</taxon>
        <taxon>Betaproteobacteria</taxon>
        <taxon>Burkholderiales</taxon>
        <taxon>Thiomonas</taxon>
    </lineage>
</organism>
<feature type="domain" description="Chalcone isomerase" evidence="1">
    <location>
        <begin position="73"/>
        <end position="216"/>
    </location>
</feature>
<protein>
    <recommendedName>
        <fullName evidence="1">Chalcone isomerase domain-containing protein</fullName>
    </recommendedName>
</protein>
<dbReference type="EMBL" id="FLMQ01000045">
    <property type="protein sequence ID" value="SBP87220.1"/>
    <property type="molecule type" value="Genomic_DNA"/>
</dbReference>
<dbReference type="Proteomes" id="UP000214566">
    <property type="component" value="Unassembled WGS sequence"/>
</dbReference>
<sequence>MCSSRSGTDEKHEPKIEAMMRAMDNLPCERRRTRLLQAASVALMIATPCIARAADSVGPPSAFVVRVLGDARLIGSGLYRWWGFEVYTAALWVGPRGINPAQLTDAPFALALRYARRIKGRDIADMSDLEMRRLGMGTDDERAAWLQRMRAIFPDVRDGDVLCGVFDTDAPGGPQTTFLFNDRPIGRIAGDAFACAFFSIWLSPKTTAPALRAALLARAQTMP</sequence>
<reference evidence="2 3" key="1">
    <citation type="submission" date="2016-06" db="EMBL/GenBank/DDBJ databases">
        <authorList>
            <person name="Kjaerup R.B."/>
            <person name="Dalgaard T.S."/>
            <person name="Juul-Madsen H.R."/>
        </authorList>
    </citation>
    <scope>NUCLEOTIDE SEQUENCE [LARGE SCALE GENOMIC DNA]</scope>
    <source>
        <strain evidence="2 3">DSM 16361</strain>
    </source>
</reference>
<evidence type="ECO:0000313" key="3">
    <source>
        <dbReference type="Proteomes" id="UP000214566"/>
    </source>
</evidence>
<name>A0A238D206_THIDL</name>
<dbReference type="InterPro" id="IPR016087">
    <property type="entry name" value="Chalcone_isomerase"/>
</dbReference>
<dbReference type="AlphaFoldDB" id="A0A238D206"/>
<dbReference type="Pfam" id="PF16036">
    <property type="entry name" value="Chalcone_3"/>
    <property type="match status" value="1"/>
</dbReference>
<dbReference type="InterPro" id="IPR016088">
    <property type="entry name" value="Chalcone_isomerase_3-sand"/>
</dbReference>
<dbReference type="Gene3D" id="3.50.70.10">
    <property type="match status" value="1"/>
</dbReference>
<evidence type="ECO:0000313" key="2">
    <source>
        <dbReference type="EMBL" id="SBP87220.1"/>
    </source>
</evidence>
<keyword evidence="3" id="KW-1185">Reference proteome</keyword>
<evidence type="ECO:0000259" key="1">
    <source>
        <dbReference type="Pfam" id="PF16036"/>
    </source>
</evidence>
<proteinExistence type="predicted"/>
<gene>
    <name evidence="2" type="ORF">THIARS_50468</name>
</gene>
<accession>A0A238D206</accession>